<keyword evidence="2" id="KW-1185">Reference proteome</keyword>
<sequence length="251" mass="27342">MSFKLTELTEYSSSVPPPSVLCGSGILSQLASPWSMASSGQTYDGYKEAEVLDTACAECLAKGKYCFQHFNPKSSNTIFALLGRSHVVVLGQRLPMSKVTGSRKRDVARWTNVGWSIPVGDRPIYSSSAFLISRINTEGVVKHIRQISYSPPDLDAEASDELDGEEFEVVHNSIGHKSSTSPSCPPSKRFQSHIIPSTPRTVQTALATIPTSLPPASPNSSHTRPAMIPEVRPFLIQKSRTSPIVTSRQIQ</sequence>
<protein>
    <submittedName>
        <fullName evidence="1">Uncharacterized protein</fullName>
    </submittedName>
</protein>
<dbReference type="EMBL" id="AVOT02058158">
    <property type="protein sequence ID" value="MBW0552091.1"/>
    <property type="molecule type" value="Genomic_DNA"/>
</dbReference>
<organism evidence="1 2">
    <name type="scientific">Austropuccinia psidii MF-1</name>
    <dbReference type="NCBI Taxonomy" id="1389203"/>
    <lineage>
        <taxon>Eukaryota</taxon>
        <taxon>Fungi</taxon>
        <taxon>Dikarya</taxon>
        <taxon>Basidiomycota</taxon>
        <taxon>Pucciniomycotina</taxon>
        <taxon>Pucciniomycetes</taxon>
        <taxon>Pucciniales</taxon>
        <taxon>Sphaerophragmiaceae</taxon>
        <taxon>Austropuccinia</taxon>
    </lineage>
</organism>
<reference evidence="1" key="1">
    <citation type="submission" date="2021-03" db="EMBL/GenBank/DDBJ databases">
        <title>Draft genome sequence of rust myrtle Austropuccinia psidii MF-1, a brazilian biotype.</title>
        <authorList>
            <person name="Quecine M.C."/>
            <person name="Pachon D.M.R."/>
            <person name="Bonatelli M.L."/>
            <person name="Correr F.H."/>
            <person name="Franceschini L.M."/>
            <person name="Leite T.F."/>
            <person name="Margarido G.R.A."/>
            <person name="Almeida C.A."/>
            <person name="Ferrarezi J.A."/>
            <person name="Labate C.A."/>
        </authorList>
    </citation>
    <scope>NUCLEOTIDE SEQUENCE</scope>
    <source>
        <strain evidence="1">MF-1</strain>
    </source>
</reference>
<comment type="caution">
    <text evidence="1">The sequence shown here is derived from an EMBL/GenBank/DDBJ whole genome shotgun (WGS) entry which is preliminary data.</text>
</comment>
<evidence type="ECO:0000313" key="2">
    <source>
        <dbReference type="Proteomes" id="UP000765509"/>
    </source>
</evidence>
<gene>
    <name evidence="1" type="ORF">O181_091806</name>
</gene>
<dbReference type="Proteomes" id="UP000765509">
    <property type="component" value="Unassembled WGS sequence"/>
</dbReference>
<dbReference type="AlphaFoldDB" id="A0A9Q3IY87"/>
<proteinExistence type="predicted"/>
<name>A0A9Q3IY87_9BASI</name>
<accession>A0A9Q3IY87</accession>
<evidence type="ECO:0000313" key="1">
    <source>
        <dbReference type="EMBL" id="MBW0552091.1"/>
    </source>
</evidence>